<protein>
    <submittedName>
        <fullName evidence="7">Uncharacterized protein</fullName>
    </submittedName>
</protein>
<evidence type="ECO:0000256" key="3">
    <source>
        <dbReference type="ARBA" id="ARBA00022989"/>
    </source>
</evidence>
<keyword evidence="4 6" id="KW-0472">Membrane</keyword>
<dbReference type="EMBL" id="LAEV01001876">
    <property type="protein sequence ID" value="KKA27172.1"/>
    <property type="molecule type" value="Genomic_DNA"/>
</dbReference>
<dbReference type="OrthoDB" id="5546837at2759"/>
<feature type="region of interest" description="Disordered" evidence="5">
    <location>
        <begin position="1"/>
        <end position="48"/>
    </location>
</feature>
<keyword evidence="8" id="KW-1185">Reference proteome</keyword>
<name>A0A0F4Z9I0_9PEZI</name>
<evidence type="ECO:0000256" key="5">
    <source>
        <dbReference type="SAM" id="MobiDB-lite"/>
    </source>
</evidence>
<sequence length="210" mass="22656">MDFAPYQAAPPETGRSPFSSPRTSLDAAGNNTGRPSFSSSPTATAAVGRPSFSASGFPSFSPPPFPPIFGSASPPLHHPQPQRIWLPGSFPGTETDRHGPFETSLGFRLAHEAALAYLALPPLGALVLLALEHKSDYVRFHAWQAALLFTAVAVMHYLVSWSGGLSMLVWMAEVPLIGWLAYRAYYDADSLDRYEVPFVGAVASHILDDE</sequence>
<proteinExistence type="predicted"/>
<gene>
    <name evidence="7" type="ORF">TD95_004302</name>
</gene>
<accession>A0A0F4Z9I0</accession>
<dbReference type="PANTHER" id="PTHR36460">
    <property type="entry name" value="UPF0132 DOMAIN PROTEIN (AFU_ORTHOLOGUE AFUA_3G10255)"/>
    <property type="match status" value="1"/>
</dbReference>
<reference evidence="7 8" key="1">
    <citation type="submission" date="2015-03" db="EMBL/GenBank/DDBJ databases">
        <authorList>
            <person name="Radwan O."/>
            <person name="Al-Naeli F.A."/>
            <person name="Rendon G.A."/>
            <person name="Fields C."/>
        </authorList>
    </citation>
    <scope>NUCLEOTIDE SEQUENCE [LARGE SCALE GENOMIC DNA]</scope>
    <source>
        <strain evidence="7">CR-DP1</strain>
    </source>
</reference>
<keyword evidence="2 6" id="KW-0812">Transmembrane</keyword>
<organism evidence="7 8">
    <name type="scientific">Thielaviopsis punctulata</name>
    <dbReference type="NCBI Taxonomy" id="72032"/>
    <lineage>
        <taxon>Eukaryota</taxon>
        <taxon>Fungi</taxon>
        <taxon>Dikarya</taxon>
        <taxon>Ascomycota</taxon>
        <taxon>Pezizomycotina</taxon>
        <taxon>Sordariomycetes</taxon>
        <taxon>Hypocreomycetidae</taxon>
        <taxon>Microascales</taxon>
        <taxon>Ceratocystidaceae</taxon>
        <taxon>Thielaviopsis</taxon>
    </lineage>
</organism>
<dbReference type="Proteomes" id="UP000033483">
    <property type="component" value="Unassembled WGS sequence"/>
</dbReference>
<feature type="transmembrane region" description="Helical" evidence="6">
    <location>
        <begin position="114"/>
        <end position="131"/>
    </location>
</feature>
<comment type="subcellular location">
    <subcellularLocation>
        <location evidence="1">Membrane</location>
        <topology evidence="1">Multi-pass membrane protein</topology>
    </subcellularLocation>
</comment>
<evidence type="ECO:0000256" key="2">
    <source>
        <dbReference type="ARBA" id="ARBA00022692"/>
    </source>
</evidence>
<feature type="compositionally biased region" description="Low complexity" evidence="5">
    <location>
        <begin position="35"/>
        <end position="48"/>
    </location>
</feature>
<feature type="transmembrane region" description="Helical" evidence="6">
    <location>
        <begin position="165"/>
        <end position="185"/>
    </location>
</feature>
<dbReference type="AlphaFoldDB" id="A0A0F4Z9I0"/>
<dbReference type="GO" id="GO:0016020">
    <property type="term" value="C:membrane"/>
    <property type="evidence" value="ECO:0007669"/>
    <property type="project" value="UniProtKB-SubCell"/>
</dbReference>
<evidence type="ECO:0000256" key="1">
    <source>
        <dbReference type="ARBA" id="ARBA00004141"/>
    </source>
</evidence>
<evidence type="ECO:0000313" key="7">
    <source>
        <dbReference type="EMBL" id="KKA27172.1"/>
    </source>
</evidence>
<evidence type="ECO:0000256" key="6">
    <source>
        <dbReference type="SAM" id="Phobius"/>
    </source>
</evidence>
<feature type="transmembrane region" description="Helical" evidence="6">
    <location>
        <begin position="140"/>
        <end position="159"/>
    </location>
</feature>
<feature type="compositionally biased region" description="Polar residues" evidence="5">
    <location>
        <begin position="16"/>
        <end position="34"/>
    </location>
</feature>
<evidence type="ECO:0000256" key="4">
    <source>
        <dbReference type="ARBA" id="ARBA00023136"/>
    </source>
</evidence>
<comment type="caution">
    <text evidence="7">The sequence shown here is derived from an EMBL/GenBank/DDBJ whole genome shotgun (WGS) entry which is preliminary data.</text>
</comment>
<evidence type="ECO:0000313" key="8">
    <source>
        <dbReference type="Proteomes" id="UP000033483"/>
    </source>
</evidence>
<dbReference type="PANTHER" id="PTHR36460:SF1">
    <property type="entry name" value="UPF0132 DOMAIN PROTEIN (AFU_ORTHOLOGUE AFUA_3G10255)"/>
    <property type="match status" value="1"/>
</dbReference>
<keyword evidence="3 6" id="KW-1133">Transmembrane helix</keyword>